<dbReference type="OrthoDB" id="4955540at2759"/>
<dbReference type="KEGG" id="sapo:SAPIO_CDS4557"/>
<proteinExistence type="predicted"/>
<sequence length="147" mass="16741">MSTINMVKYYFYKDMLPSNQRQLEQLVALAYQTARDRKLHPKAVLIRSGFHDTTTARGRRIKDPKGWHVTICYKDSNQVLGGTHVACHAYTPGKNIFELVESTHAGEKSDDVLRARNQKPVWPDTEELAEAPEIGYGHLPEDWESSA</sequence>
<dbReference type="OMA" id="IVKYYFH"/>
<gene>
    <name evidence="1" type="ORF">SAPIO_CDS4557</name>
</gene>
<reference evidence="1 2" key="1">
    <citation type="journal article" date="2014" name="Genome Announc.">
        <title>Draft genome sequence of the pathogenic fungus Scedosporium apiospermum.</title>
        <authorList>
            <person name="Vandeputte P."/>
            <person name="Ghamrawi S."/>
            <person name="Rechenmann M."/>
            <person name="Iltis A."/>
            <person name="Giraud S."/>
            <person name="Fleury M."/>
            <person name="Thornton C."/>
            <person name="Delhaes L."/>
            <person name="Meyer W."/>
            <person name="Papon N."/>
            <person name="Bouchara J.P."/>
        </authorList>
    </citation>
    <scope>NUCLEOTIDE SEQUENCE [LARGE SCALE GENOMIC DNA]</scope>
    <source>
        <strain evidence="1 2">IHEM 14462</strain>
    </source>
</reference>
<organism evidence="1 2">
    <name type="scientific">Pseudallescheria apiosperma</name>
    <name type="common">Scedosporium apiospermum</name>
    <dbReference type="NCBI Taxonomy" id="563466"/>
    <lineage>
        <taxon>Eukaryota</taxon>
        <taxon>Fungi</taxon>
        <taxon>Dikarya</taxon>
        <taxon>Ascomycota</taxon>
        <taxon>Pezizomycotina</taxon>
        <taxon>Sordariomycetes</taxon>
        <taxon>Hypocreomycetidae</taxon>
        <taxon>Microascales</taxon>
        <taxon>Microascaceae</taxon>
        <taxon>Scedosporium</taxon>
    </lineage>
</organism>
<dbReference type="RefSeq" id="XP_016643187.1">
    <property type="nucleotide sequence ID" value="XM_016787078.1"/>
</dbReference>
<name>A0A084G7S6_PSEDA</name>
<dbReference type="AlphaFoldDB" id="A0A084G7S6"/>
<dbReference type="HOGENOM" id="CLU_146182_0_0_1"/>
<dbReference type="VEuPathDB" id="FungiDB:SAPIO_CDS4557"/>
<evidence type="ECO:0000313" key="1">
    <source>
        <dbReference type="EMBL" id="KEZ43388.1"/>
    </source>
</evidence>
<evidence type="ECO:0000313" key="2">
    <source>
        <dbReference type="Proteomes" id="UP000028545"/>
    </source>
</evidence>
<keyword evidence="2" id="KW-1185">Reference proteome</keyword>
<accession>A0A084G7S6</accession>
<protein>
    <submittedName>
        <fullName evidence="1">Uncharacterized protein</fullName>
    </submittedName>
</protein>
<dbReference type="Proteomes" id="UP000028545">
    <property type="component" value="Unassembled WGS sequence"/>
</dbReference>
<comment type="caution">
    <text evidence="1">The sequence shown here is derived from an EMBL/GenBank/DDBJ whole genome shotgun (WGS) entry which is preliminary data.</text>
</comment>
<dbReference type="EMBL" id="JOWA01000093">
    <property type="protein sequence ID" value="KEZ43388.1"/>
    <property type="molecule type" value="Genomic_DNA"/>
</dbReference>
<dbReference type="GeneID" id="27723629"/>